<reference evidence="2" key="1">
    <citation type="submission" date="2021-02" db="EMBL/GenBank/DDBJ databases">
        <authorList>
            <person name="Dougan E. K."/>
            <person name="Rhodes N."/>
            <person name="Thang M."/>
            <person name="Chan C."/>
        </authorList>
    </citation>
    <scope>NUCLEOTIDE SEQUENCE</scope>
</reference>
<dbReference type="InterPro" id="IPR043502">
    <property type="entry name" value="DNA/RNA_pol_sf"/>
</dbReference>
<organism evidence="2 3">
    <name type="scientific">Symbiodinium natans</name>
    <dbReference type="NCBI Taxonomy" id="878477"/>
    <lineage>
        <taxon>Eukaryota</taxon>
        <taxon>Sar</taxon>
        <taxon>Alveolata</taxon>
        <taxon>Dinophyceae</taxon>
        <taxon>Suessiales</taxon>
        <taxon>Symbiodiniaceae</taxon>
        <taxon>Symbiodinium</taxon>
    </lineage>
</organism>
<comment type="caution">
    <text evidence="2">The sequence shown here is derived from an EMBL/GenBank/DDBJ whole genome shotgun (WGS) entry which is preliminary data.</text>
</comment>
<dbReference type="SUPFAM" id="SSF56672">
    <property type="entry name" value="DNA/RNA polymerases"/>
    <property type="match status" value="1"/>
</dbReference>
<name>A0A812M3R2_9DINO</name>
<accession>A0A812M3R2</accession>
<dbReference type="OrthoDB" id="443763at2759"/>
<evidence type="ECO:0000256" key="1">
    <source>
        <dbReference type="SAM" id="MobiDB-lite"/>
    </source>
</evidence>
<proteinExistence type="predicted"/>
<dbReference type="EMBL" id="CAJNDS010001358">
    <property type="protein sequence ID" value="CAE7256497.1"/>
    <property type="molecule type" value="Genomic_DNA"/>
</dbReference>
<feature type="compositionally biased region" description="Low complexity" evidence="1">
    <location>
        <begin position="455"/>
        <end position="468"/>
    </location>
</feature>
<evidence type="ECO:0000313" key="3">
    <source>
        <dbReference type="Proteomes" id="UP000604046"/>
    </source>
</evidence>
<sequence>MSSVSDSKVTFRAKALQQSVPESAVEAWEKSGIATYSQLLFRVASAPNQTDPVKLQALLDNMSPKADAVVTAAVNRLLFEAGTFIVAELRQTLEAPAGEPSRRLSTQERSSRLTALQAKLGAFRIAGQFEPSFQLVDLCSAMVVDQAIRHIPLNRCSSREQEVSNVKKDEHLFRLDNAALRLAVKPQTLKVDLSTELRVSQALSRRGLALEMAGVCTFQVHEEYAAAAQVRPAWDRFTLARRQGDVDPSLEQVKSDFTGPGKANVVDTAIQQWQHSMQVAYFLVPVPKPEKPTQPLKRPWETAFATEKGNKSKGKGKFMQQAWQAGKAGRGKTGKGKDKTQTSMPAALKGLDPNFKGQPICFNHSLPHGCTEDTWQTDLGLTCRRGLHICMKCHGEHSYFSRPPDASTHQTAGRDQQPFSEPTLSDRLSQREPSLSADAGVPQLEDCWETQPGTSSPAAEAPAEASAAPPLPSLPDPSHRVSVGNLFLEVFAGTGRMSKAFARIGLQVLAVDSVRPQAVPGLCLDLSKPQSQKVILDLVQSRRLVAVHLAPPCGTSSAARSIKAGPQSPQPLRSPAHPDGLPRLGFLNRQRVAAANKLYAFTAAVIQACAETGTDWSLENPQSSLFWLCSPMQALWRSLKGKIFFATFDSCVYGGARRKATTCHQGLGHQHLPWGKDGTAWATAAEAAYPPALCRHWACLLAEHLAASGRLTDAGNQYGAQRFAAAERAALGLFPKATHSPICVEPFQGHQWVKLSSDEDRTKFVPGVRLQDSAFPKGSTTVKVVVEHGTWWALVGQPVEPVEFLEKAVKSRHPACSLPPLPAALEKTVDRLSAAKLADVHRLRCQRLKSMCDMANELQHQEDADHRSLEPHLRDILKGKRLRLFETLLKGMDFPDKHLVGDMRSGFRITGWLPDTQTRPSKVVPPALHRDEVWEQREKHNRVMWSQCKPSSDPSLDAALWKQSLEECAKGWATLETGHVEVPTNCVLGRRFPIVQGDKTRPIDDLSASLVNSTLGVDEKIVVQPSASTISLALHIQSRCLSARRKPSQPAGMKGRTFDLKSAFKQLGIASQDLPFAKVTVWNPDRQSPAVLALKALPFGATGSVHGFSRCSLALWQIAVSLLLLPLTMFFDDYTAVTVSEDSQSVETSFLLLLKLLGWKAALHGSKAQSFSECFVSLGIAYILPRTPAGFVRVSNTDARKQEVSDTCFRQFWNTAPSQGGPELQLSPQLRDALVWVQEHVPTAKPRAFKTPASKAYNVFTDGSFEAGVGRVGGVLCSPTGTVTEWLQAIVPSDMVQSWLQEGTSHPIMQCELLAVSVAAALWGAAMTDWPVTWWIDNNPALHSLIAAKGYPDSNYRLVQTVLHCEQEFLLQSWFSRVPSASNPADAPSRGEKAEFLQHATEREIKVGWMRCLARGAVPLSLLQPTN</sequence>
<protein>
    <submittedName>
        <fullName evidence="2">URC1 protein</fullName>
    </submittedName>
</protein>
<keyword evidence="3" id="KW-1185">Reference proteome</keyword>
<gene>
    <name evidence="2" type="primary">URC1</name>
    <name evidence="2" type="ORF">SNAT2548_LOCUS13158</name>
</gene>
<dbReference type="Proteomes" id="UP000604046">
    <property type="component" value="Unassembled WGS sequence"/>
</dbReference>
<feature type="region of interest" description="Disordered" evidence="1">
    <location>
        <begin position="325"/>
        <end position="344"/>
    </location>
</feature>
<evidence type="ECO:0000313" key="2">
    <source>
        <dbReference type="EMBL" id="CAE7256497.1"/>
    </source>
</evidence>
<feature type="compositionally biased region" description="Polar residues" evidence="1">
    <location>
        <begin position="407"/>
        <end position="433"/>
    </location>
</feature>
<feature type="region of interest" description="Disordered" evidence="1">
    <location>
        <begin position="555"/>
        <end position="579"/>
    </location>
</feature>
<feature type="region of interest" description="Disordered" evidence="1">
    <location>
        <begin position="402"/>
        <end position="476"/>
    </location>
</feature>